<feature type="region of interest" description="Disordered" evidence="1">
    <location>
        <begin position="1"/>
        <end position="53"/>
    </location>
</feature>
<dbReference type="AlphaFoldDB" id="A0A158QZD6"/>
<feature type="compositionally biased region" description="Low complexity" evidence="1">
    <location>
        <begin position="254"/>
        <end position="266"/>
    </location>
</feature>
<name>A0A158QZD6_NIPBR</name>
<keyword evidence="3" id="KW-1185">Reference proteome</keyword>
<evidence type="ECO:0000313" key="4">
    <source>
        <dbReference type="WBParaSite" id="NBR_0000993501-mRNA-1"/>
    </source>
</evidence>
<gene>
    <name evidence="2" type="ORF">NBR_LOCUS9930</name>
</gene>
<protein>
    <submittedName>
        <fullName evidence="4">RAD51_interact domain-containing protein</fullName>
    </submittedName>
</protein>
<dbReference type="WBParaSite" id="NBR_0000993501-mRNA-1">
    <property type="protein sequence ID" value="NBR_0000993501-mRNA-1"/>
    <property type="gene ID" value="NBR_0000993501"/>
</dbReference>
<feature type="compositionally biased region" description="Basic and acidic residues" evidence="1">
    <location>
        <begin position="1"/>
        <end position="13"/>
    </location>
</feature>
<organism evidence="4">
    <name type="scientific">Nippostrongylus brasiliensis</name>
    <name type="common">Rat hookworm</name>
    <dbReference type="NCBI Taxonomy" id="27835"/>
    <lineage>
        <taxon>Eukaryota</taxon>
        <taxon>Metazoa</taxon>
        <taxon>Ecdysozoa</taxon>
        <taxon>Nematoda</taxon>
        <taxon>Chromadorea</taxon>
        <taxon>Rhabditida</taxon>
        <taxon>Rhabditina</taxon>
        <taxon>Rhabditomorpha</taxon>
        <taxon>Strongyloidea</taxon>
        <taxon>Heligmosomidae</taxon>
        <taxon>Nippostrongylus</taxon>
    </lineage>
</organism>
<proteinExistence type="predicted"/>
<evidence type="ECO:0000313" key="3">
    <source>
        <dbReference type="Proteomes" id="UP000271162"/>
    </source>
</evidence>
<sequence length="273" mass="30297">MEPDVDRTAELQRVEPGGDDEHRDEDPPQDDFPQNEDHARSAPQMDEEDVAEMSMIAAQIESAEDFDLTFETVDTSVVEEVERPKSRKSKKSVSPLYKSDADDVEEFLEEGVEQAKEQEKEQSMVFHLSAQLGDARKDSFLVENANVSIAESLLNDWGTPNPERLLSARRRSAESVLIKEVATTPTSRKPLRDVTSLSTGGRRSTSISKKRSSNSPGENDPLRKRRPSASSKVTAGGTLSAPRYAPEFKTPLRSAAKSKAVSAQKQPLRMRNL</sequence>
<evidence type="ECO:0000313" key="2">
    <source>
        <dbReference type="EMBL" id="VDL73519.1"/>
    </source>
</evidence>
<feature type="region of interest" description="Disordered" evidence="1">
    <location>
        <begin position="179"/>
        <end position="273"/>
    </location>
</feature>
<reference evidence="2 3" key="2">
    <citation type="submission" date="2018-11" db="EMBL/GenBank/DDBJ databases">
        <authorList>
            <consortium name="Pathogen Informatics"/>
        </authorList>
    </citation>
    <scope>NUCLEOTIDE SEQUENCE [LARGE SCALE GENOMIC DNA]</scope>
</reference>
<accession>A0A158QZD6</accession>
<feature type="compositionally biased region" description="Low complexity" evidence="1">
    <location>
        <begin position="195"/>
        <end position="207"/>
    </location>
</feature>
<dbReference type="STRING" id="27835.A0A158QZD6"/>
<dbReference type="Proteomes" id="UP000271162">
    <property type="component" value="Unassembled WGS sequence"/>
</dbReference>
<evidence type="ECO:0000256" key="1">
    <source>
        <dbReference type="SAM" id="MobiDB-lite"/>
    </source>
</evidence>
<dbReference type="EMBL" id="UYSL01020225">
    <property type="protein sequence ID" value="VDL73519.1"/>
    <property type="molecule type" value="Genomic_DNA"/>
</dbReference>
<feature type="region of interest" description="Disordered" evidence="1">
    <location>
        <begin position="76"/>
        <end position="99"/>
    </location>
</feature>
<reference evidence="4" key="1">
    <citation type="submission" date="2016-04" db="UniProtKB">
        <authorList>
            <consortium name="WormBaseParasite"/>
        </authorList>
    </citation>
    <scope>IDENTIFICATION</scope>
</reference>